<dbReference type="EMBL" id="LNIX01000010">
    <property type="protein sequence ID" value="OXA49640.1"/>
    <property type="molecule type" value="Genomic_DNA"/>
</dbReference>
<keyword evidence="4" id="KW-1185">Reference proteome</keyword>
<sequence length="276" mass="30739">MGPLTTSKRLQGFGLFIVCLVASVTKWNYSTDIAPIQIINAFLDFEERIVGSLPKIPGTMTTKAMKVIICLIEIGIFLYPLLIFLLLRFIPCTPPFILSTLQNCGQDPLRYGVEEEILRIQNDNDITACIRLYRYIQILEKSFNAFIIERIVPLLISCIPAIQISGLYVCITMHGEIGLPGFAIFPLMVIAAGINNILVITLASMVNISSQRVLDTLTQKVVGFQRGKRILHLKELRACGVLKIKFGSNFIDRGTPLAMQNFCISQTVSLCLVKAK</sequence>
<dbReference type="Proteomes" id="UP000198287">
    <property type="component" value="Unassembled WGS sequence"/>
</dbReference>
<evidence type="ECO:0000313" key="4">
    <source>
        <dbReference type="Proteomes" id="UP000198287"/>
    </source>
</evidence>
<comment type="caution">
    <text evidence="3">The sequence shown here is derived from an EMBL/GenBank/DDBJ whole genome shotgun (WGS) entry which is preliminary data.</text>
</comment>
<protein>
    <submittedName>
        <fullName evidence="3">Uncharacterized protein</fullName>
    </submittedName>
</protein>
<gene>
    <name evidence="3" type="ORF">Fcan01_15394</name>
</gene>
<evidence type="ECO:0000256" key="1">
    <source>
        <dbReference type="SAM" id="Phobius"/>
    </source>
</evidence>
<evidence type="ECO:0000256" key="2">
    <source>
        <dbReference type="SAM" id="SignalP"/>
    </source>
</evidence>
<evidence type="ECO:0000313" key="3">
    <source>
        <dbReference type="EMBL" id="OXA49640.1"/>
    </source>
</evidence>
<proteinExistence type="predicted"/>
<feature type="transmembrane region" description="Helical" evidence="1">
    <location>
        <begin position="67"/>
        <end position="90"/>
    </location>
</feature>
<feature type="signal peptide" evidence="2">
    <location>
        <begin position="1"/>
        <end position="26"/>
    </location>
</feature>
<keyword evidence="1" id="KW-1133">Transmembrane helix</keyword>
<name>A0A226DX50_FOLCA</name>
<keyword evidence="1" id="KW-0472">Membrane</keyword>
<dbReference type="AlphaFoldDB" id="A0A226DX50"/>
<feature type="chain" id="PRO_5013302416" evidence="2">
    <location>
        <begin position="27"/>
        <end position="276"/>
    </location>
</feature>
<organism evidence="3 4">
    <name type="scientific">Folsomia candida</name>
    <name type="common">Springtail</name>
    <dbReference type="NCBI Taxonomy" id="158441"/>
    <lineage>
        <taxon>Eukaryota</taxon>
        <taxon>Metazoa</taxon>
        <taxon>Ecdysozoa</taxon>
        <taxon>Arthropoda</taxon>
        <taxon>Hexapoda</taxon>
        <taxon>Collembola</taxon>
        <taxon>Entomobryomorpha</taxon>
        <taxon>Isotomoidea</taxon>
        <taxon>Isotomidae</taxon>
        <taxon>Proisotominae</taxon>
        <taxon>Folsomia</taxon>
    </lineage>
</organism>
<accession>A0A226DX50</accession>
<keyword evidence="1" id="KW-0812">Transmembrane</keyword>
<feature type="transmembrane region" description="Helical" evidence="1">
    <location>
        <begin position="183"/>
        <end position="206"/>
    </location>
</feature>
<reference evidence="3 4" key="1">
    <citation type="submission" date="2015-12" db="EMBL/GenBank/DDBJ databases">
        <title>The genome of Folsomia candida.</title>
        <authorList>
            <person name="Faddeeva A."/>
            <person name="Derks M.F."/>
            <person name="Anvar Y."/>
            <person name="Smit S."/>
            <person name="Van Straalen N."/>
            <person name="Roelofs D."/>
        </authorList>
    </citation>
    <scope>NUCLEOTIDE SEQUENCE [LARGE SCALE GENOMIC DNA]</scope>
    <source>
        <strain evidence="3 4">VU population</strain>
        <tissue evidence="3">Whole body</tissue>
    </source>
</reference>
<keyword evidence="2" id="KW-0732">Signal</keyword>